<organism evidence="4 5">
    <name type="scientific">Methylobacterium marchantiae</name>
    <dbReference type="NCBI Taxonomy" id="600331"/>
    <lineage>
        <taxon>Bacteria</taxon>
        <taxon>Pseudomonadati</taxon>
        <taxon>Pseudomonadota</taxon>
        <taxon>Alphaproteobacteria</taxon>
        <taxon>Hyphomicrobiales</taxon>
        <taxon>Methylobacteriaceae</taxon>
        <taxon>Methylobacterium</taxon>
    </lineage>
</organism>
<evidence type="ECO:0000313" key="4">
    <source>
        <dbReference type="EMBL" id="MFD1303353.1"/>
    </source>
</evidence>
<reference evidence="5" key="1">
    <citation type="journal article" date="2019" name="Int. J. Syst. Evol. Microbiol.">
        <title>The Global Catalogue of Microorganisms (GCM) 10K type strain sequencing project: providing services to taxonomists for standard genome sequencing and annotation.</title>
        <authorList>
            <consortium name="The Broad Institute Genomics Platform"/>
            <consortium name="The Broad Institute Genome Sequencing Center for Infectious Disease"/>
            <person name="Wu L."/>
            <person name="Ma J."/>
        </authorList>
    </citation>
    <scope>NUCLEOTIDE SEQUENCE [LARGE SCALE GENOMIC DNA]</scope>
    <source>
        <strain evidence="5">CCUG 56108</strain>
    </source>
</reference>
<evidence type="ECO:0000256" key="2">
    <source>
        <dbReference type="ARBA" id="ARBA00022977"/>
    </source>
</evidence>
<dbReference type="Proteomes" id="UP001597176">
    <property type="component" value="Unassembled WGS sequence"/>
</dbReference>
<proteinExistence type="predicted"/>
<dbReference type="InterPro" id="IPR022998">
    <property type="entry name" value="ThiamineP_synth_TenI"/>
</dbReference>
<sequence length="210" mass="21943">MTPAPSQLLVVTDRTGSPRPLVERIEAALFGGARWIWFRDRDLATVERRSLAEDILGPVREAGARLVIGGDVALACAIGADGIHLGGGATARDIDAARRDLPAGCTLGISAHSPHDIHRAEAAGVNYATLSPIFPTLSKPGYGPALGPQVLRSCRDQKIPVLALGGITPLNTAACREAGFAGVAVMGGVMRADDTRSAVRAHLDAWNDRS</sequence>
<dbReference type="Gene3D" id="3.20.20.70">
    <property type="entry name" value="Aldolase class I"/>
    <property type="match status" value="1"/>
</dbReference>
<evidence type="ECO:0000313" key="5">
    <source>
        <dbReference type="Proteomes" id="UP001597176"/>
    </source>
</evidence>
<dbReference type="Pfam" id="PF02581">
    <property type="entry name" value="TMP-TENI"/>
    <property type="match status" value="1"/>
</dbReference>
<dbReference type="InterPro" id="IPR036206">
    <property type="entry name" value="ThiamineP_synth_sf"/>
</dbReference>
<dbReference type="CDD" id="cd00564">
    <property type="entry name" value="TMP_TenI"/>
    <property type="match status" value="1"/>
</dbReference>
<accession>A0ABW3X1L2</accession>
<dbReference type="InterPro" id="IPR013785">
    <property type="entry name" value="Aldolase_TIM"/>
</dbReference>
<keyword evidence="5" id="KW-1185">Reference proteome</keyword>
<gene>
    <name evidence="4" type="ORF">ACFQ4G_17410</name>
</gene>
<comment type="caution">
    <text evidence="4">The sequence shown here is derived from an EMBL/GenBank/DDBJ whole genome shotgun (WGS) entry which is preliminary data.</text>
</comment>
<evidence type="ECO:0000259" key="3">
    <source>
        <dbReference type="Pfam" id="PF02581"/>
    </source>
</evidence>
<dbReference type="PANTHER" id="PTHR20857:SF15">
    <property type="entry name" value="THIAMINE-PHOSPHATE SYNTHASE"/>
    <property type="match status" value="1"/>
</dbReference>
<dbReference type="RefSeq" id="WP_238208900.1">
    <property type="nucleotide sequence ID" value="NZ_JBHTND010000027.1"/>
</dbReference>
<dbReference type="EMBL" id="JBHTND010000027">
    <property type="protein sequence ID" value="MFD1303353.1"/>
    <property type="molecule type" value="Genomic_DNA"/>
</dbReference>
<protein>
    <submittedName>
        <fullName evidence="4">Thiamine phosphate synthase</fullName>
    </submittedName>
</protein>
<keyword evidence="2" id="KW-0784">Thiamine biosynthesis</keyword>
<feature type="domain" description="Thiamine phosphate synthase/TenI" evidence="3">
    <location>
        <begin position="9"/>
        <end position="188"/>
    </location>
</feature>
<evidence type="ECO:0000256" key="1">
    <source>
        <dbReference type="ARBA" id="ARBA00004948"/>
    </source>
</evidence>
<comment type="pathway">
    <text evidence="1">Cofactor biosynthesis; thiamine diphosphate biosynthesis.</text>
</comment>
<name>A0ABW3X1L2_9HYPH</name>
<dbReference type="PANTHER" id="PTHR20857">
    <property type="entry name" value="THIAMINE-PHOSPHATE PYROPHOSPHORYLASE"/>
    <property type="match status" value="1"/>
</dbReference>
<dbReference type="SUPFAM" id="SSF51391">
    <property type="entry name" value="Thiamin phosphate synthase"/>
    <property type="match status" value="1"/>
</dbReference>